<reference evidence="3" key="1">
    <citation type="submission" date="2020-01" db="EMBL/GenBank/DDBJ databases">
        <title>Draft genome sequence of the Termite Coptotermes fromosanus.</title>
        <authorList>
            <person name="Itakura S."/>
            <person name="Yosikawa Y."/>
            <person name="Umezawa K."/>
        </authorList>
    </citation>
    <scope>NUCLEOTIDE SEQUENCE [LARGE SCALE GENOMIC DNA]</scope>
</reference>
<name>A0A6L2Q2Y4_COPFO</name>
<dbReference type="Proteomes" id="UP000502823">
    <property type="component" value="Unassembled WGS sequence"/>
</dbReference>
<keyword evidence="3" id="KW-1185">Reference proteome</keyword>
<organism evidence="2 3">
    <name type="scientific">Coptotermes formosanus</name>
    <name type="common">Formosan subterranean termite</name>
    <dbReference type="NCBI Taxonomy" id="36987"/>
    <lineage>
        <taxon>Eukaryota</taxon>
        <taxon>Metazoa</taxon>
        <taxon>Ecdysozoa</taxon>
        <taxon>Arthropoda</taxon>
        <taxon>Hexapoda</taxon>
        <taxon>Insecta</taxon>
        <taxon>Pterygota</taxon>
        <taxon>Neoptera</taxon>
        <taxon>Polyneoptera</taxon>
        <taxon>Dictyoptera</taxon>
        <taxon>Blattodea</taxon>
        <taxon>Blattoidea</taxon>
        <taxon>Termitoidae</taxon>
        <taxon>Rhinotermitidae</taxon>
        <taxon>Coptotermes</taxon>
    </lineage>
</organism>
<dbReference type="InParanoid" id="A0A6L2Q2Y4"/>
<protein>
    <submittedName>
        <fullName evidence="2">Uncharacterized protein</fullName>
    </submittedName>
</protein>
<comment type="caution">
    <text evidence="2">The sequence shown here is derived from an EMBL/GenBank/DDBJ whole genome shotgun (WGS) entry which is preliminary data.</text>
</comment>
<sequence>RGSNRRPSPTSIPQSLQRPRRRILVGRVEGASDCEVTERSAQLGRRVVAVRTFQKS</sequence>
<feature type="region of interest" description="Disordered" evidence="1">
    <location>
        <begin position="1"/>
        <end position="20"/>
    </location>
</feature>
<gene>
    <name evidence="2" type="ORF">Cfor_11601</name>
</gene>
<dbReference type="AlphaFoldDB" id="A0A6L2Q2Y4"/>
<accession>A0A6L2Q2Y4</accession>
<evidence type="ECO:0000313" key="3">
    <source>
        <dbReference type="Proteomes" id="UP000502823"/>
    </source>
</evidence>
<dbReference type="EMBL" id="BLKM01000766">
    <property type="protein sequence ID" value="GFG38310.1"/>
    <property type="molecule type" value="Genomic_DNA"/>
</dbReference>
<evidence type="ECO:0000256" key="1">
    <source>
        <dbReference type="SAM" id="MobiDB-lite"/>
    </source>
</evidence>
<feature type="compositionally biased region" description="Polar residues" evidence="1">
    <location>
        <begin position="1"/>
        <end position="17"/>
    </location>
</feature>
<feature type="non-terminal residue" evidence="2">
    <location>
        <position position="1"/>
    </location>
</feature>
<feature type="non-terminal residue" evidence="2">
    <location>
        <position position="56"/>
    </location>
</feature>
<proteinExistence type="predicted"/>
<evidence type="ECO:0000313" key="2">
    <source>
        <dbReference type="EMBL" id="GFG38310.1"/>
    </source>
</evidence>